<dbReference type="AlphaFoldDB" id="A0A4Y2VD21"/>
<sequence>MLVHAGAISQKHNKPHKLKSPGHKYFRQILDPTGPTEEVHMTDSFSLPLLEARTDPCVGWKEARKLRRGEKSSPCLKMVSSLKEKNSKRSCPSYLPVREIEG</sequence>
<evidence type="ECO:0000313" key="2">
    <source>
        <dbReference type="EMBL" id="GBO22016.1"/>
    </source>
</evidence>
<dbReference type="EMBL" id="BGPR01045152">
    <property type="protein sequence ID" value="GBO22016.1"/>
    <property type="molecule type" value="Genomic_DNA"/>
</dbReference>
<proteinExistence type="predicted"/>
<protein>
    <submittedName>
        <fullName evidence="2">Uncharacterized protein</fullName>
    </submittedName>
</protein>
<comment type="caution">
    <text evidence="2">The sequence shown here is derived from an EMBL/GenBank/DDBJ whole genome shotgun (WGS) entry which is preliminary data.</text>
</comment>
<name>A0A4Y2VD21_ARAVE</name>
<gene>
    <name evidence="2" type="ORF">AVEN_116281_1</name>
</gene>
<feature type="compositionally biased region" description="Basic residues" evidence="1">
    <location>
        <begin position="11"/>
        <end position="23"/>
    </location>
</feature>
<feature type="region of interest" description="Disordered" evidence="1">
    <location>
        <begin position="1"/>
        <end position="23"/>
    </location>
</feature>
<evidence type="ECO:0000313" key="3">
    <source>
        <dbReference type="Proteomes" id="UP000499080"/>
    </source>
</evidence>
<keyword evidence="3" id="KW-1185">Reference proteome</keyword>
<reference evidence="2 3" key="1">
    <citation type="journal article" date="2019" name="Sci. Rep.">
        <title>Orb-weaving spider Araneus ventricosus genome elucidates the spidroin gene catalogue.</title>
        <authorList>
            <person name="Kono N."/>
            <person name="Nakamura H."/>
            <person name="Ohtoshi R."/>
            <person name="Moran D.A.P."/>
            <person name="Shinohara A."/>
            <person name="Yoshida Y."/>
            <person name="Fujiwara M."/>
            <person name="Mori M."/>
            <person name="Tomita M."/>
            <person name="Arakawa K."/>
        </authorList>
    </citation>
    <scope>NUCLEOTIDE SEQUENCE [LARGE SCALE GENOMIC DNA]</scope>
</reference>
<organism evidence="2 3">
    <name type="scientific">Araneus ventricosus</name>
    <name type="common">Orbweaver spider</name>
    <name type="synonym">Epeira ventricosa</name>
    <dbReference type="NCBI Taxonomy" id="182803"/>
    <lineage>
        <taxon>Eukaryota</taxon>
        <taxon>Metazoa</taxon>
        <taxon>Ecdysozoa</taxon>
        <taxon>Arthropoda</taxon>
        <taxon>Chelicerata</taxon>
        <taxon>Arachnida</taxon>
        <taxon>Araneae</taxon>
        <taxon>Araneomorphae</taxon>
        <taxon>Entelegynae</taxon>
        <taxon>Araneoidea</taxon>
        <taxon>Araneidae</taxon>
        <taxon>Araneus</taxon>
    </lineage>
</organism>
<evidence type="ECO:0000256" key="1">
    <source>
        <dbReference type="SAM" id="MobiDB-lite"/>
    </source>
</evidence>
<accession>A0A4Y2VD21</accession>
<dbReference type="Proteomes" id="UP000499080">
    <property type="component" value="Unassembled WGS sequence"/>
</dbReference>